<dbReference type="RefSeq" id="WP_344941370.1">
    <property type="nucleotide sequence ID" value="NZ_BAAAZG010000002.1"/>
</dbReference>
<comment type="caution">
    <text evidence="2">The sequence shown here is derived from an EMBL/GenBank/DDBJ whole genome shotgun (WGS) entry which is preliminary data.</text>
</comment>
<evidence type="ECO:0000313" key="2">
    <source>
        <dbReference type="EMBL" id="GAA4059612.1"/>
    </source>
</evidence>
<keyword evidence="1" id="KW-1133">Transmembrane helix</keyword>
<sequence length="108" mass="11217">MTTKVTDPATVAALCSVTAALALIAGLLLHYAGHVITSAAVVTFTFVVLVVRDVLTDVAWWPLVWTAMGMASAVQLGRALNAPPPGDKTSDQCWHCGADLRAGKGASR</sequence>
<feature type="transmembrane region" description="Helical" evidence="1">
    <location>
        <begin position="32"/>
        <end position="51"/>
    </location>
</feature>
<evidence type="ECO:0000313" key="3">
    <source>
        <dbReference type="Proteomes" id="UP001500683"/>
    </source>
</evidence>
<gene>
    <name evidence="2" type="ORF">GCM10022214_10150</name>
</gene>
<dbReference type="Proteomes" id="UP001500683">
    <property type="component" value="Unassembled WGS sequence"/>
</dbReference>
<name>A0ABP7V4U1_9ACTN</name>
<keyword evidence="1" id="KW-0812">Transmembrane</keyword>
<keyword evidence="1" id="KW-0472">Membrane</keyword>
<dbReference type="EMBL" id="BAAAZG010000002">
    <property type="protein sequence ID" value="GAA4059612.1"/>
    <property type="molecule type" value="Genomic_DNA"/>
</dbReference>
<organism evidence="2 3">
    <name type="scientific">Actinomadura miaoliensis</name>
    <dbReference type="NCBI Taxonomy" id="430685"/>
    <lineage>
        <taxon>Bacteria</taxon>
        <taxon>Bacillati</taxon>
        <taxon>Actinomycetota</taxon>
        <taxon>Actinomycetes</taxon>
        <taxon>Streptosporangiales</taxon>
        <taxon>Thermomonosporaceae</taxon>
        <taxon>Actinomadura</taxon>
    </lineage>
</organism>
<proteinExistence type="predicted"/>
<keyword evidence="3" id="KW-1185">Reference proteome</keyword>
<protein>
    <submittedName>
        <fullName evidence="2">Uncharacterized protein</fullName>
    </submittedName>
</protein>
<accession>A0ABP7V4U1</accession>
<reference evidence="3" key="1">
    <citation type="journal article" date="2019" name="Int. J. Syst. Evol. Microbiol.">
        <title>The Global Catalogue of Microorganisms (GCM) 10K type strain sequencing project: providing services to taxonomists for standard genome sequencing and annotation.</title>
        <authorList>
            <consortium name="The Broad Institute Genomics Platform"/>
            <consortium name="The Broad Institute Genome Sequencing Center for Infectious Disease"/>
            <person name="Wu L."/>
            <person name="Ma J."/>
        </authorList>
    </citation>
    <scope>NUCLEOTIDE SEQUENCE [LARGE SCALE GENOMIC DNA]</scope>
    <source>
        <strain evidence="3">JCM 16702</strain>
    </source>
</reference>
<evidence type="ECO:0000256" key="1">
    <source>
        <dbReference type="SAM" id="Phobius"/>
    </source>
</evidence>